<comment type="caution">
    <text evidence="9">The sequence shown here is derived from an EMBL/GenBank/DDBJ whole genome shotgun (WGS) entry which is preliminary data.</text>
</comment>
<feature type="transmembrane region" description="Helical" evidence="8">
    <location>
        <begin position="100"/>
        <end position="121"/>
    </location>
</feature>
<protein>
    <recommendedName>
        <fullName evidence="8">Putative manganese efflux pump MntP</fullName>
    </recommendedName>
</protein>
<reference evidence="10" key="1">
    <citation type="journal article" date="2019" name="Int. J. Syst. Evol. Microbiol.">
        <title>The Global Catalogue of Microorganisms (GCM) 10K type strain sequencing project: providing services to taxonomists for standard genome sequencing and annotation.</title>
        <authorList>
            <consortium name="The Broad Institute Genomics Platform"/>
            <consortium name="The Broad Institute Genome Sequencing Center for Infectious Disease"/>
            <person name="Wu L."/>
            <person name="Ma J."/>
        </authorList>
    </citation>
    <scope>NUCLEOTIDE SEQUENCE [LARGE SCALE GENOMIC DNA]</scope>
    <source>
        <strain evidence="10">JCM 1405</strain>
    </source>
</reference>
<dbReference type="HAMAP" id="MF_01521">
    <property type="entry name" value="MntP_pump"/>
    <property type="match status" value="1"/>
</dbReference>
<dbReference type="InterPro" id="IPR022929">
    <property type="entry name" value="Put_MntP"/>
</dbReference>
<feature type="transmembrane region" description="Helical" evidence="8">
    <location>
        <begin position="164"/>
        <end position="182"/>
    </location>
</feature>
<keyword evidence="10" id="KW-1185">Reference proteome</keyword>
<dbReference type="EMBL" id="BAAACF010000003">
    <property type="protein sequence ID" value="GAA0726876.1"/>
    <property type="molecule type" value="Genomic_DNA"/>
</dbReference>
<keyword evidence="4 8" id="KW-1133">Transmembrane helix</keyword>
<feature type="transmembrane region" description="Helical" evidence="8">
    <location>
        <begin position="127"/>
        <end position="152"/>
    </location>
</feature>
<sequence length="183" mass="19982">MSFYSLFLIGLALSLDAFGVALCVGLNNNVTLRYKSLCSASFSFFQFLFSLVGAYIGFLFNTYIVDVPEIIGGVIIAGVGLLMIKEGMENKEECALIKPGMWIVLGISVSIDALVVGFTALNHINNSIVMLNSTLLIGLITMIMTIIAFVITKHLRKIEIVGKYADYIGGVILVLFGIKMMFF</sequence>
<evidence type="ECO:0000313" key="9">
    <source>
        <dbReference type="EMBL" id="GAA0726876.1"/>
    </source>
</evidence>
<keyword evidence="2 8" id="KW-1003">Cell membrane</keyword>
<evidence type="ECO:0000313" key="10">
    <source>
        <dbReference type="Proteomes" id="UP001500339"/>
    </source>
</evidence>
<dbReference type="PANTHER" id="PTHR35529">
    <property type="entry name" value="MANGANESE EFFLUX PUMP MNTP-RELATED"/>
    <property type="match status" value="1"/>
</dbReference>
<evidence type="ECO:0000256" key="5">
    <source>
        <dbReference type="ARBA" id="ARBA00023065"/>
    </source>
</evidence>
<organism evidence="9 10">
    <name type="scientific">Clostridium malenominatum</name>
    <dbReference type="NCBI Taxonomy" id="1539"/>
    <lineage>
        <taxon>Bacteria</taxon>
        <taxon>Bacillati</taxon>
        <taxon>Bacillota</taxon>
        <taxon>Clostridia</taxon>
        <taxon>Eubacteriales</taxon>
        <taxon>Clostridiaceae</taxon>
        <taxon>Clostridium</taxon>
    </lineage>
</organism>
<evidence type="ECO:0000256" key="4">
    <source>
        <dbReference type="ARBA" id="ARBA00022989"/>
    </source>
</evidence>
<evidence type="ECO:0000256" key="8">
    <source>
        <dbReference type="HAMAP-Rule" id="MF_01521"/>
    </source>
</evidence>
<evidence type="ECO:0000256" key="6">
    <source>
        <dbReference type="ARBA" id="ARBA00023136"/>
    </source>
</evidence>
<evidence type="ECO:0000256" key="3">
    <source>
        <dbReference type="ARBA" id="ARBA00022692"/>
    </source>
</evidence>
<feature type="transmembrane region" description="Helical" evidence="8">
    <location>
        <begin position="6"/>
        <end position="30"/>
    </location>
</feature>
<feature type="transmembrane region" description="Helical" evidence="8">
    <location>
        <begin position="70"/>
        <end position="88"/>
    </location>
</feature>
<keyword evidence="3 8" id="KW-0812">Transmembrane</keyword>
<accession>A0ABP3UB62</accession>
<feature type="transmembrane region" description="Helical" evidence="8">
    <location>
        <begin position="42"/>
        <end position="64"/>
    </location>
</feature>
<dbReference type="RefSeq" id="WP_343769968.1">
    <property type="nucleotide sequence ID" value="NZ_BAAACF010000003.1"/>
</dbReference>
<dbReference type="Proteomes" id="UP001500339">
    <property type="component" value="Unassembled WGS sequence"/>
</dbReference>
<dbReference type="PANTHER" id="PTHR35529:SF1">
    <property type="entry name" value="MANGANESE EFFLUX PUMP MNTP-RELATED"/>
    <property type="match status" value="1"/>
</dbReference>
<evidence type="ECO:0000256" key="1">
    <source>
        <dbReference type="ARBA" id="ARBA00022448"/>
    </source>
</evidence>
<evidence type="ECO:0000256" key="2">
    <source>
        <dbReference type="ARBA" id="ARBA00022475"/>
    </source>
</evidence>
<comment type="function">
    <text evidence="8">Probably functions as a manganese efflux pump.</text>
</comment>
<keyword evidence="6 8" id="KW-0472">Membrane</keyword>
<evidence type="ECO:0000256" key="7">
    <source>
        <dbReference type="ARBA" id="ARBA00023211"/>
    </source>
</evidence>
<dbReference type="Pfam" id="PF02659">
    <property type="entry name" value="Mntp"/>
    <property type="match status" value="1"/>
</dbReference>
<keyword evidence="5 8" id="KW-0406">Ion transport</keyword>
<proteinExistence type="inferred from homology"/>
<keyword evidence="7 8" id="KW-0464">Manganese</keyword>
<comment type="subcellular location">
    <subcellularLocation>
        <location evidence="8">Cell membrane</location>
        <topology evidence="8">Multi-pass membrane protein</topology>
    </subcellularLocation>
</comment>
<name>A0ABP3UB62_9CLOT</name>
<dbReference type="InterPro" id="IPR003810">
    <property type="entry name" value="Mntp/YtaF"/>
</dbReference>
<keyword evidence="1 8" id="KW-0813">Transport</keyword>
<gene>
    <name evidence="8" type="primary">mntP</name>
    <name evidence="9" type="ORF">GCM10008905_23800</name>
</gene>
<comment type="similarity">
    <text evidence="8">Belongs to the MntP (TC 9.B.29) family.</text>
</comment>